<evidence type="ECO:0000313" key="3">
    <source>
        <dbReference type="EMBL" id="AMW32394.1"/>
    </source>
</evidence>
<evidence type="ECO:0000259" key="2">
    <source>
        <dbReference type="Pfam" id="PF13476"/>
    </source>
</evidence>
<feature type="coiled-coil region" evidence="1">
    <location>
        <begin position="218"/>
        <end position="300"/>
    </location>
</feature>
<organism evidence="3 4">
    <name type="scientific">Fervidobacterium islandicum</name>
    <dbReference type="NCBI Taxonomy" id="2423"/>
    <lineage>
        <taxon>Bacteria</taxon>
        <taxon>Thermotogati</taxon>
        <taxon>Thermotogota</taxon>
        <taxon>Thermotogae</taxon>
        <taxon>Thermotogales</taxon>
        <taxon>Fervidobacteriaceae</taxon>
        <taxon>Fervidobacterium</taxon>
    </lineage>
</organism>
<dbReference type="GO" id="GO:0016887">
    <property type="term" value="F:ATP hydrolysis activity"/>
    <property type="evidence" value="ECO:0007669"/>
    <property type="project" value="InterPro"/>
</dbReference>
<evidence type="ECO:0000256" key="1">
    <source>
        <dbReference type="SAM" id="Coils"/>
    </source>
</evidence>
<feature type="domain" description="Rad50/SbcC-type AAA" evidence="2">
    <location>
        <begin position="5"/>
        <end position="269"/>
    </location>
</feature>
<dbReference type="PANTHER" id="PTHR32114:SF2">
    <property type="entry name" value="ABC TRANSPORTER ABCH.3"/>
    <property type="match status" value="1"/>
</dbReference>
<proteinExistence type="predicted"/>
<dbReference type="Gene3D" id="3.40.50.300">
    <property type="entry name" value="P-loop containing nucleotide triphosphate hydrolases"/>
    <property type="match status" value="2"/>
</dbReference>
<name>A0AAI8GCW8_FERIS</name>
<feature type="coiled-coil region" evidence="1">
    <location>
        <begin position="398"/>
        <end position="425"/>
    </location>
</feature>
<dbReference type="KEGG" id="fia:NA23_03175"/>
<dbReference type="AlphaFoldDB" id="A0AAI8GCW8"/>
<dbReference type="Proteomes" id="UP000093740">
    <property type="component" value="Chromosome"/>
</dbReference>
<dbReference type="InterPro" id="IPR027417">
    <property type="entry name" value="P-loop_NTPase"/>
</dbReference>
<dbReference type="Pfam" id="PF13476">
    <property type="entry name" value="AAA_23"/>
    <property type="match status" value="1"/>
</dbReference>
<feature type="coiled-coil region" evidence="1">
    <location>
        <begin position="455"/>
        <end position="489"/>
    </location>
</feature>
<dbReference type="RefSeq" id="WP_033191127.1">
    <property type="nucleotide sequence ID" value="NZ_CP014334.2"/>
</dbReference>
<dbReference type="GO" id="GO:0006302">
    <property type="term" value="P:double-strand break repair"/>
    <property type="evidence" value="ECO:0007669"/>
    <property type="project" value="InterPro"/>
</dbReference>
<dbReference type="PANTHER" id="PTHR32114">
    <property type="entry name" value="ABC TRANSPORTER ABCH.3"/>
    <property type="match status" value="1"/>
</dbReference>
<sequence>MRLESVEITNYRQYVEGRFLFTKNDSQIGDLHVIVGKMGSGKTTFLEAVNWGLFGEELFSSRRPYPPDTTSEIPSSIGKYQQSSASILSKVRLVSDGEYRTTVKLLFRDSYETFRVIRSYKYSVSDGRVSPSLDGLTLSVHVNDSISIADKELEIEKRFPKALREHFFFDGESLDVYLKEVRGMHIKPTVEKFSKIADIEAFLNFLGNVRTKLIYKDLRDKEKNNRLIEQLSKQIEETERTLKSLRERLEQAKQQEAQINDDLREIYQKLEALRNYEKYKSEFEDLVKEETKKRDELSELLRVKAQLLLDLGCYVFGWNAIDEAYNMRSTSTISIPIMLPKSEIEKMLSEKTCAICGSRLHEHVLEQLKALLNSDHVVITEDYHRVLKKNIRNNMLQVRRTNDRIGTLEKEIADIQKRIEELGKLLPEDISNKIEYYHKERERLESFKSDIQRKIFDLENNIKETVSSLNKYKEELDKNLTENERLDSIKKQLDFVQKVEDIIQKSVERVRKRICTEITKHMREFINRVMWKKELIENISLSENFDLTVTDKFGQVQIKELSGGERSILTLALALAIHQVAGVELPIFIDRPLTNISGEAYYELIHLLSKLSEERQIIITMTDQEYNSLEKELMNYSSTIHYLEPQNRGSYYVTNVIKIK</sequence>
<dbReference type="InterPro" id="IPR038729">
    <property type="entry name" value="Rad50/SbcC_AAA"/>
</dbReference>
<dbReference type="EMBL" id="CP014334">
    <property type="protein sequence ID" value="AMW32394.1"/>
    <property type="molecule type" value="Genomic_DNA"/>
</dbReference>
<evidence type="ECO:0000313" key="4">
    <source>
        <dbReference type="Proteomes" id="UP000093740"/>
    </source>
</evidence>
<dbReference type="SUPFAM" id="SSF52540">
    <property type="entry name" value="P-loop containing nucleoside triphosphate hydrolases"/>
    <property type="match status" value="2"/>
</dbReference>
<gene>
    <name evidence="3" type="ORF">NA23_03175</name>
</gene>
<keyword evidence="4" id="KW-1185">Reference proteome</keyword>
<reference evidence="3 4" key="1">
    <citation type="journal article" date="2015" name="Stand. Genomic Sci.">
        <title>Genome sequence of a native-feather degrading extremely thermophilic Eubacterium, Fervidobacterium islandicum AW-1.</title>
        <authorList>
            <person name="Lee Y.J."/>
            <person name="Jeong H."/>
            <person name="Park G.S."/>
            <person name="Kwak Y."/>
            <person name="Lee S.J."/>
            <person name="Lee S.J."/>
            <person name="Park M.K."/>
            <person name="Kim J.Y."/>
            <person name="Kang H.K."/>
            <person name="Shin J.H."/>
            <person name="Lee D.W."/>
        </authorList>
    </citation>
    <scope>NUCLEOTIDE SEQUENCE [LARGE SCALE GENOMIC DNA]</scope>
    <source>
        <strain evidence="3 4">AW-1</strain>
    </source>
</reference>
<protein>
    <submittedName>
        <fullName evidence="3">AAA family ATPase</fullName>
    </submittedName>
</protein>
<accession>A0AAI8GCW8</accession>
<keyword evidence="1" id="KW-0175">Coiled coil</keyword>